<proteinExistence type="predicted"/>
<dbReference type="PROSITE" id="PS50076">
    <property type="entry name" value="DNAJ_2"/>
    <property type="match status" value="1"/>
</dbReference>
<dbReference type="EMBL" id="SJDL01000002">
    <property type="protein sequence ID" value="TBW59167.1"/>
    <property type="molecule type" value="Genomic_DNA"/>
</dbReference>
<dbReference type="Proteomes" id="UP000313645">
    <property type="component" value="Unassembled WGS sequence"/>
</dbReference>
<feature type="domain" description="J" evidence="2">
    <location>
        <begin position="164"/>
        <end position="225"/>
    </location>
</feature>
<name>A0ABY1ZQD9_9GAMM</name>
<protein>
    <submittedName>
        <fullName evidence="3">Molecular chaperone DnaJ</fullName>
    </submittedName>
</protein>
<dbReference type="InterPro" id="IPR036869">
    <property type="entry name" value="J_dom_sf"/>
</dbReference>
<evidence type="ECO:0000313" key="3">
    <source>
        <dbReference type="EMBL" id="TBW59167.1"/>
    </source>
</evidence>
<dbReference type="SUPFAM" id="SSF46565">
    <property type="entry name" value="Chaperone J-domain"/>
    <property type="match status" value="1"/>
</dbReference>
<dbReference type="InterPro" id="IPR001623">
    <property type="entry name" value="DnaJ_domain"/>
</dbReference>
<evidence type="ECO:0000259" key="2">
    <source>
        <dbReference type="PROSITE" id="PS50076"/>
    </source>
</evidence>
<sequence>MDEPHTQPLADRQHDLEARRAALQQKIAALLVAVEAILREESGGLSELALIRRLQAAPWKLLERVDFSEPSAIYPAHFLVFHCLYRLRDDLGPAGEHLHISPLDIHLTPGHIASNEALPGDQDQLRLFYLDLSQYDLSETAVQQMLDDFWAGRTPTTDSGALNEAARVLGFETLPDDFTLIRQAYRRQAMQAHPDRGGTKEEVQTLNAAFHTLRHHFLSAVGAVR</sequence>
<dbReference type="InterPro" id="IPR021059">
    <property type="entry name" value="DnaJ-related_N"/>
</dbReference>
<keyword evidence="4" id="KW-1185">Reference proteome</keyword>
<dbReference type="SMART" id="SM00271">
    <property type="entry name" value="DnaJ"/>
    <property type="match status" value="1"/>
</dbReference>
<keyword evidence="1" id="KW-0143">Chaperone</keyword>
<accession>A0ABY1ZQD9</accession>
<organism evidence="3 4">
    <name type="scientific">Marinobacter halodurans</name>
    <dbReference type="NCBI Taxonomy" id="2528979"/>
    <lineage>
        <taxon>Bacteria</taxon>
        <taxon>Pseudomonadati</taxon>
        <taxon>Pseudomonadota</taxon>
        <taxon>Gammaproteobacteria</taxon>
        <taxon>Pseudomonadales</taxon>
        <taxon>Marinobacteraceae</taxon>
        <taxon>Marinobacter</taxon>
    </lineage>
</organism>
<dbReference type="RefSeq" id="WP_131478616.1">
    <property type="nucleotide sequence ID" value="NZ_SJDL01000002.1"/>
</dbReference>
<dbReference type="Gene3D" id="1.10.287.110">
    <property type="entry name" value="DnaJ domain"/>
    <property type="match status" value="1"/>
</dbReference>
<comment type="caution">
    <text evidence="3">The sequence shown here is derived from an EMBL/GenBank/DDBJ whole genome shotgun (WGS) entry which is preliminary data.</text>
</comment>
<dbReference type="CDD" id="cd06257">
    <property type="entry name" value="DnaJ"/>
    <property type="match status" value="1"/>
</dbReference>
<gene>
    <name evidence="3" type="ORF">EZI54_02320</name>
</gene>
<reference evidence="3 4" key="1">
    <citation type="submission" date="2019-02" db="EMBL/GenBank/DDBJ databases">
        <title>Marinobacter halodurans sp. nov., a marine bacterium isolated from sea tidal flat.</title>
        <authorList>
            <person name="Yoo Y."/>
            <person name="Lee D.W."/>
            <person name="Kim B.S."/>
            <person name="Kim J.-J."/>
        </authorList>
    </citation>
    <scope>NUCLEOTIDE SEQUENCE [LARGE SCALE GENOMIC DNA]</scope>
    <source>
        <strain evidence="3 4">YJ-S3-2</strain>
    </source>
</reference>
<evidence type="ECO:0000256" key="1">
    <source>
        <dbReference type="ARBA" id="ARBA00023186"/>
    </source>
</evidence>
<evidence type="ECO:0000313" key="4">
    <source>
        <dbReference type="Proteomes" id="UP000313645"/>
    </source>
</evidence>
<dbReference type="Pfam" id="PF12339">
    <property type="entry name" value="DNAJ_related"/>
    <property type="match status" value="1"/>
</dbReference>